<dbReference type="GeneID" id="18909691"/>
<organism evidence="1 2">
    <name type="scientific">Phanerochaete carnosa (strain HHB-10118-sp)</name>
    <name type="common">White-rot fungus</name>
    <name type="synonym">Peniophora carnosa</name>
    <dbReference type="NCBI Taxonomy" id="650164"/>
    <lineage>
        <taxon>Eukaryota</taxon>
        <taxon>Fungi</taxon>
        <taxon>Dikarya</taxon>
        <taxon>Basidiomycota</taxon>
        <taxon>Agaricomycotina</taxon>
        <taxon>Agaricomycetes</taxon>
        <taxon>Polyporales</taxon>
        <taxon>Phanerochaetaceae</taxon>
        <taxon>Phanerochaete</taxon>
    </lineage>
</organism>
<dbReference type="KEGG" id="pco:PHACADRAFT_174797"/>
<evidence type="ECO:0000313" key="2">
    <source>
        <dbReference type="Proteomes" id="UP000008370"/>
    </source>
</evidence>
<dbReference type="Proteomes" id="UP000008370">
    <property type="component" value="Unassembled WGS sequence"/>
</dbReference>
<name>K5WV58_PHACS</name>
<protein>
    <submittedName>
        <fullName evidence="1">Uncharacterized protein</fullName>
    </submittedName>
</protein>
<dbReference type="InParanoid" id="K5WV58"/>
<dbReference type="HOGENOM" id="CLU_1563414_0_0_1"/>
<proteinExistence type="predicted"/>
<dbReference type="AlphaFoldDB" id="K5WV58"/>
<gene>
    <name evidence="1" type="ORF">PHACADRAFT_174797</name>
</gene>
<dbReference type="RefSeq" id="XP_007396990.1">
    <property type="nucleotide sequence ID" value="XM_007396928.1"/>
</dbReference>
<dbReference type="EMBL" id="JH930473">
    <property type="protein sequence ID" value="EKM54292.1"/>
    <property type="molecule type" value="Genomic_DNA"/>
</dbReference>
<keyword evidence="2" id="KW-1185">Reference proteome</keyword>
<reference evidence="1 2" key="1">
    <citation type="journal article" date="2012" name="BMC Genomics">
        <title>Comparative genomics of the white-rot fungi, Phanerochaete carnosa and P. chrysosporium, to elucidate the genetic basis of the distinct wood types they colonize.</title>
        <authorList>
            <person name="Suzuki H."/>
            <person name="MacDonald J."/>
            <person name="Syed K."/>
            <person name="Salamov A."/>
            <person name="Hori C."/>
            <person name="Aerts A."/>
            <person name="Henrissat B."/>
            <person name="Wiebenga A."/>
            <person name="vanKuyk P.A."/>
            <person name="Barry K."/>
            <person name="Lindquist E."/>
            <person name="LaButti K."/>
            <person name="Lapidus A."/>
            <person name="Lucas S."/>
            <person name="Coutinho P."/>
            <person name="Gong Y."/>
            <person name="Samejima M."/>
            <person name="Mahadevan R."/>
            <person name="Abou-Zaid M."/>
            <person name="de Vries R.P."/>
            <person name="Igarashi K."/>
            <person name="Yadav J.S."/>
            <person name="Grigoriev I.V."/>
            <person name="Master E.R."/>
        </authorList>
    </citation>
    <scope>NUCLEOTIDE SEQUENCE [LARGE SCALE GENOMIC DNA]</scope>
    <source>
        <strain evidence="1 2">HHB-10118-sp</strain>
    </source>
</reference>
<accession>K5WV58</accession>
<sequence length="171" mass="19129">MVALRPHQPFSQPLRMVCFSTPHTQAPSRHSVRTLSALPVKLFIEWSRWVLPTAVTFLRFALLLLHSREHWPLNHVAGPTPHSGFAPPRTRPPRSCKCAAEAAAYGTLGESPWLRASQRNRLHRPRSSEGRRRTFDLDPIHCPPAARTTHLDCAGSARTRCSVGPRAFHGA</sequence>
<evidence type="ECO:0000313" key="1">
    <source>
        <dbReference type="EMBL" id="EKM54292.1"/>
    </source>
</evidence>